<dbReference type="EMBL" id="MQWD01000001">
    <property type="protein sequence ID" value="PAP76719.1"/>
    <property type="molecule type" value="Genomic_DNA"/>
</dbReference>
<dbReference type="InterPro" id="IPR001697">
    <property type="entry name" value="Pyr_Knase"/>
</dbReference>
<sequence length="483" mass="51911">MPRPTPRRTKIVCTLGPAVASREGVRALIGAGMDVARLNFSHGSHDDHREMMEIVREEAKAAGRVVPILQDLQGPKIRLGKVKDGGVLIHKGAPLVLTSERMDEGTAERCYVSYDALAEEVSEGNRILLDDGHLELVVTRVDGNDVHTEVVVGGPLRSRKGVNLPKLKTARPSLTDKDLADLAFGLDHDVDFIALSFVRSGSDVEDINRRIRAAGKDIPVISKIEKPEAVDDFEAILAATAGVMVARGDLGIEIPMQEVPIVQKQLIRACLEAAKPVITATQMLESMIENPRPTRAEATDVANAVLDGSDAVMLSGETAAGKYPVEAVRIMDEIVRQAEANRRVLGGRQAMEAVSDAAQPVSDAVSYTAVRLADETRAEAICCLTHSGSTARAIASHRPGVPIYAFTDDEAALGRIALTWGVEPIAIGFQEHTDDGVRTVHQQLLERGDYEPGTRIVITAGLPLPAMGLTNMVHVSSLGEDWV</sequence>
<accession>A0A271J1Y9</accession>
<feature type="domain" description="Pyruvate kinase barrel" evidence="17">
    <location>
        <begin position="7"/>
        <end position="328"/>
    </location>
</feature>
<comment type="similarity">
    <text evidence="4 16">Belongs to the pyruvate kinase family.</text>
</comment>
<keyword evidence="11" id="KW-0067">ATP-binding</keyword>
<evidence type="ECO:0000256" key="4">
    <source>
        <dbReference type="ARBA" id="ARBA00008663"/>
    </source>
</evidence>
<dbReference type="InterPro" id="IPR015793">
    <property type="entry name" value="Pyrv_Knase_brl"/>
</dbReference>
<dbReference type="InterPro" id="IPR015806">
    <property type="entry name" value="Pyrv_Knase_insert_dom_sf"/>
</dbReference>
<dbReference type="FunFam" id="2.40.33.10:FF:000001">
    <property type="entry name" value="Pyruvate kinase"/>
    <property type="match status" value="1"/>
</dbReference>
<dbReference type="Gene3D" id="3.20.20.60">
    <property type="entry name" value="Phosphoenolpyruvate-binding domains"/>
    <property type="match status" value="1"/>
</dbReference>
<dbReference type="NCBIfam" id="TIGR01064">
    <property type="entry name" value="pyruv_kin"/>
    <property type="match status" value="1"/>
</dbReference>
<evidence type="ECO:0000256" key="6">
    <source>
        <dbReference type="ARBA" id="ARBA00018587"/>
    </source>
</evidence>
<evidence type="ECO:0000256" key="1">
    <source>
        <dbReference type="ARBA" id="ARBA00001946"/>
    </source>
</evidence>
<dbReference type="OrthoDB" id="9812123at2"/>
<evidence type="ECO:0000259" key="18">
    <source>
        <dbReference type="Pfam" id="PF02887"/>
    </source>
</evidence>
<dbReference type="PRINTS" id="PR01050">
    <property type="entry name" value="PYRUVTKNASE"/>
</dbReference>
<dbReference type="SUPFAM" id="SSF50800">
    <property type="entry name" value="PK beta-barrel domain-like"/>
    <property type="match status" value="1"/>
</dbReference>
<reference evidence="19 20" key="1">
    <citation type="submission" date="2016-11" db="EMBL/GenBank/DDBJ databases">
        <title>Study of marine rhodopsin-containing bacteria.</title>
        <authorList>
            <person name="Yoshizawa S."/>
            <person name="Kumagai Y."/>
            <person name="Kogure K."/>
        </authorList>
    </citation>
    <scope>NUCLEOTIDE SEQUENCE [LARGE SCALE GENOMIC DNA]</scope>
    <source>
        <strain evidence="19 20">SAORIC-28</strain>
    </source>
</reference>
<keyword evidence="20" id="KW-1185">Reference proteome</keyword>
<keyword evidence="14 19" id="KW-0670">Pyruvate</keyword>
<gene>
    <name evidence="19" type="ORF">BSZ37_09840</name>
</gene>
<keyword evidence="8" id="KW-0479">Metal-binding</keyword>
<evidence type="ECO:0000256" key="12">
    <source>
        <dbReference type="ARBA" id="ARBA00022842"/>
    </source>
</evidence>
<comment type="catalytic activity">
    <reaction evidence="16">
        <text>pyruvate + ATP = phosphoenolpyruvate + ADP + H(+)</text>
        <dbReference type="Rhea" id="RHEA:18157"/>
        <dbReference type="ChEBI" id="CHEBI:15361"/>
        <dbReference type="ChEBI" id="CHEBI:15378"/>
        <dbReference type="ChEBI" id="CHEBI:30616"/>
        <dbReference type="ChEBI" id="CHEBI:58702"/>
        <dbReference type="ChEBI" id="CHEBI:456216"/>
        <dbReference type="EC" id="2.7.1.40"/>
    </reaction>
</comment>
<dbReference type="GO" id="GO:0005524">
    <property type="term" value="F:ATP binding"/>
    <property type="evidence" value="ECO:0007669"/>
    <property type="project" value="UniProtKB-KW"/>
</dbReference>
<evidence type="ECO:0000256" key="11">
    <source>
        <dbReference type="ARBA" id="ARBA00022840"/>
    </source>
</evidence>
<dbReference type="RefSeq" id="WP_095510383.1">
    <property type="nucleotide sequence ID" value="NZ_MQWD01000001.1"/>
</dbReference>
<name>A0A271J1Y9_9BACT</name>
<keyword evidence="10 16" id="KW-0418">Kinase</keyword>
<comment type="caution">
    <text evidence="19">The sequence shown here is derived from an EMBL/GenBank/DDBJ whole genome shotgun (WGS) entry which is preliminary data.</text>
</comment>
<dbReference type="Gene3D" id="2.40.33.10">
    <property type="entry name" value="PK beta-barrel domain-like"/>
    <property type="match status" value="1"/>
</dbReference>
<dbReference type="NCBIfam" id="NF004491">
    <property type="entry name" value="PRK05826.1"/>
    <property type="match status" value="1"/>
</dbReference>
<evidence type="ECO:0000256" key="14">
    <source>
        <dbReference type="ARBA" id="ARBA00023317"/>
    </source>
</evidence>
<proteinExistence type="inferred from homology"/>
<evidence type="ECO:0000256" key="3">
    <source>
        <dbReference type="ARBA" id="ARBA00004997"/>
    </source>
</evidence>
<comment type="cofactor">
    <cofactor evidence="2">
        <name>K(+)</name>
        <dbReference type="ChEBI" id="CHEBI:29103"/>
    </cofactor>
</comment>
<dbReference type="Gene3D" id="3.40.1380.20">
    <property type="entry name" value="Pyruvate kinase, C-terminal domain"/>
    <property type="match status" value="1"/>
</dbReference>
<dbReference type="PANTHER" id="PTHR11817">
    <property type="entry name" value="PYRUVATE KINASE"/>
    <property type="match status" value="1"/>
</dbReference>
<evidence type="ECO:0000256" key="9">
    <source>
        <dbReference type="ARBA" id="ARBA00022741"/>
    </source>
</evidence>
<dbReference type="FunFam" id="3.20.20.60:FF:000025">
    <property type="entry name" value="Pyruvate kinase"/>
    <property type="match status" value="1"/>
</dbReference>
<evidence type="ECO:0000313" key="20">
    <source>
        <dbReference type="Proteomes" id="UP000216339"/>
    </source>
</evidence>
<keyword evidence="9" id="KW-0547">Nucleotide-binding</keyword>
<dbReference type="UniPathway" id="UPA00109">
    <property type="reaction ID" value="UER00188"/>
</dbReference>
<evidence type="ECO:0000313" key="19">
    <source>
        <dbReference type="EMBL" id="PAP76719.1"/>
    </source>
</evidence>
<dbReference type="InterPro" id="IPR036918">
    <property type="entry name" value="Pyrv_Knase_C_sf"/>
</dbReference>
<dbReference type="EC" id="2.7.1.40" evidence="5 15"/>
<comment type="cofactor">
    <cofactor evidence="1">
        <name>Mg(2+)</name>
        <dbReference type="ChEBI" id="CHEBI:18420"/>
    </cofactor>
</comment>
<dbReference type="Proteomes" id="UP000216339">
    <property type="component" value="Unassembled WGS sequence"/>
</dbReference>
<evidence type="ECO:0000256" key="10">
    <source>
        <dbReference type="ARBA" id="ARBA00022777"/>
    </source>
</evidence>
<evidence type="ECO:0000256" key="5">
    <source>
        <dbReference type="ARBA" id="ARBA00012142"/>
    </source>
</evidence>
<keyword evidence="12 16" id="KW-0460">Magnesium</keyword>
<dbReference type="Pfam" id="PF00224">
    <property type="entry name" value="PK"/>
    <property type="match status" value="1"/>
</dbReference>
<dbReference type="PROSITE" id="PS00110">
    <property type="entry name" value="PYRUVATE_KINASE"/>
    <property type="match status" value="1"/>
</dbReference>
<dbReference type="InterPro" id="IPR040442">
    <property type="entry name" value="Pyrv_kinase-like_dom_sf"/>
</dbReference>
<keyword evidence="7 16" id="KW-0808">Transferase</keyword>
<evidence type="ECO:0000256" key="2">
    <source>
        <dbReference type="ARBA" id="ARBA00001958"/>
    </source>
</evidence>
<organism evidence="19 20">
    <name type="scientific">Rubrivirga marina</name>
    <dbReference type="NCBI Taxonomy" id="1196024"/>
    <lineage>
        <taxon>Bacteria</taxon>
        <taxon>Pseudomonadati</taxon>
        <taxon>Rhodothermota</taxon>
        <taxon>Rhodothermia</taxon>
        <taxon>Rhodothermales</taxon>
        <taxon>Rubricoccaceae</taxon>
        <taxon>Rubrivirga</taxon>
    </lineage>
</organism>
<evidence type="ECO:0000256" key="16">
    <source>
        <dbReference type="RuleBase" id="RU000504"/>
    </source>
</evidence>
<evidence type="ECO:0000256" key="8">
    <source>
        <dbReference type="ARBA" id="ARBA00022723"/>
    </source>
</evidence>
<comment type="pathway">
    <text evidence="3 16">Carbohydrate degradation; glycolysis; pyruvate from D-glyceraldehyde 3-phosphate: step 5/5.</text>
</comment>
<dbReference type="SUPFAM" id="SSF52935">
    <property type="entry name" value="PK C-terminal domain-like"/>
    <property type="match status" value="1"/>
</dbReference>
<dbReference type="AlphaFoldDB" id="A0A271J1Y9"/>
<feature type="domain" description="Pyruvate kinase C-terminal" evidence="18">
    <location>
        <begin position="363"/>
        <end position="475"/>
    </location>
</feature>
<dbReference type="InterPro" id="IPR015795">
    <property type="entry name" value="Pyrv_Knase_C"/>
</dbReference>
<dbReference type="InterPro" id="IPR011037">
    <property type="entry name" value="Pyrv_Knase-like_insert_dom_sf"/>
</dbReference>
<dbReference type="SUPFAM" id="SSF51621">
    <property type="entry name" value="Phosphoenolpyruvate/pyruvate domain"/>
    <property type="match status" value="1"/>
</dbReference>
<dbReference type="InterPro" id="IPR018209">
    <property type="entry name" value="Pyrv_Knase_AS"/>
</dbReference>
<dbReference type="Pfam" id="PF02887">
    <property type="entry name" value="PK_C"/>
    <property type="match status" value="1"/>
</dbReference>
<evidence type="ECO:0000256" key="15">
    <source>
        <dbReference type="NCBIfam" id="TIGR01064"/>
    </source>
</evidence>
<keyword evidence="13 16" id="KW-0324">Glycolysis</keyword>
<dbReference type="GO" id="GO:0004743">
    <property type="term" value="F:pyruvate kinase activity"/>
    <property type="evidence" value="ECO:0007669"/>
    <property type="project" value="UniProtKB-UniRule"/>
</dbReference>
<evidence type="ECO:0000259" key="17">
    <source>
        <dbReference type="Pfam" id="PF00224"/>
    </source>
</evidence>
<dbReference type="NCBIfam" id="NF004978">
    <property type="entry name" value="PRK06354.1"/>
    <property type="match status" value="1"/>
</dbReference>
<evidence type="ECO:0000256" key="13">
    <source>
        <dbReference type="ARBA" id="ARBA00023152"/>
    </source>
</evidence>
<protein>
    <recommendedName>
        <fullName evidence="6 15">Pyruvate kinase</fullName>
        <ecNumber evidence="5 15">2.7.1.40</ecNumber>
    </recommendedName>
</protein>
<dbReference type="InterPro" id="IPR015813">
    <property type="entry name" value="Pyrv/PenolPyrv_kinase-like_dom"/>
</dbReference>
<evidence type="ECO:0000256" key="7">
    <source>
        <dbReference type="ARBA" id="ARBA00022679"/>
    </source>
</evidence>
<dbReference type="GO" id="GO:0030955">
    <property type="term" value="F:potassium ion binding"/>
    <property type="evidence" value="ECO:0007669"/>
    <property type="project" value="UniProtKB-UniRule"/>
</dbReference>
<dbReference type="GO" id="GO:0000287">
    <property type="term" value="F:magnesium ion binding"/>
    <property type="evidence" value="ECO:0007669"/>
    <property type="project" value="UniProtKB-UniRule"/>
</dbReference>
<dbReference type="GO" id="GO:0016301">
    <property type="term" value="F:kinase activity"/>
    <property type="evidence" value="ECO:0007669"/>
    <property type="project" value="UniProtKB-KW"/>
</dbReference>